<evidence type="ECO:0000313" key="3">
    <source>
        <dbReference type="EMBL" id="PQM48563.1"/>
    </source>
</evidence>
<comment type="caution">
    <text evidence="3">The sequence shown here is derived from an EMBL/GenBank/DDBJ whole genome shotgun (WGS) entry which is preliminary data.</text>
</comment>
<proteinExistence type="predicted"/>
<accession>A0A2S8BPK5</accession>
<keyword evidence="1" id="KW-1133">Transmembrane helix</keyword>
<sequence>MTSVLSRGARVRRGGRRPGWVLLTALLVLAIAGLVTSFTVIGGVALGVAAVVCGFVGRGRVRRGEADNGGVAITGVVLGFVSVVAGLLFIVVWVAFWANIFHSVGGGDYLDCLQRAGSDRVSQQQCADEFNQRVEDRFSRTPAIPAPTP</sequence>
<reference evidence="3 4" key="1">
    <citation type="journal article" date="2017" name="Int. J. Syst. Evol. Microbiol.">
        <title>Mycobacterium talmoniae sp. nov., a slowly growing mycobacterium isolated from human respiratory samples.</title>
        <authorList>
            <person name="Davidson R.M."/>
            <person name="DeGroote M.A."/>
            <person name="Marola J.L."/>
            <person name="Buss S."/>
            <person name="Jones V."/>
            <person name="McNeil M.R."/>
            <person name="Freifeld A.G."/>
            <person name="Elaine Epperson L."/>
            <person name="Hasan N.A."/>
            <person name="Jackson M."/>
            <person name="Iwen P.C."/>
            <person name="Salfinger M."/>
            <person name="Strong M."/>
        </authorList>
    </citation>
    <scope>NUCLEOTIDE SEQUENCE [LARGE SCALE GENOMIC DNA]</scope>
    <source>
        <strain evidence="3 4">ATCC BAA-2683</strain>
    </source>
</reference>
<dbReference type="Pfam" id="PF13828">
    <property type="entry name" value="DUF4190"/>
    <property type="match status" value="1"/>
</dbReference>
<dbReference type="Proteomes" id="UP000238296">
    <property type="component" value="Unassembled WGS sequence"/>
</dbReference>
<keyword evidence="1" id="KW-0812">Transmembrane</keyword>
<feature type="transmembrane region" description="Helical" evidence="1">
    <location>
        <begin position="20"/>
        <end position="52"/>
    </location>
</feature>
<name>A0A2S8BPK5_9MYCO</name>
<feature type="domain" description="DUF4190" evidence="2">
    <location>
        <begin position="29"/>
        <end position="88"/>
    </location>
</feature>
<evidence type="ECO:0000313" key="4">
    <source>
        <dbReference type="Proteomes" id="UP000238296"/>
    </source>
</evidence>
<protein>
    <recommendedName>
        <fullName evidence="2">DUF4190 domain-containing protein</fullName>
    </recommendedName>
</protein>
<feature type="transmembrane region" description="Helical" evidence="1">
    <location>
        <begin position="72"/>
        <end position="96"/>
    </location>
</feature>
<dbReference type="AlphaFoldDB" id="A0A2S8BPK5"/>
<gene>
    <name evidence="3" type="ORF">C1Y40_01222</name>
</gene>
<evidence type="ECO:0000259" key="2">
    <source>
        <dbReference type="Pfam" id="PF13828"/>
    </source>
</evidence>
<organism evidence="3 4">
    <name type="scientific">Mycobacterium talmoniae</name>
    <dbReference type="NCBI Taxonomy" id="1858794"/>
    <lineage>
        <taxon>Bacteria</taxon>
        <taxon>Bacillati</taxon>
        <taxon>Actinomycetota</taxon>
        <taxon>Actinomycetes</taxon>
        <taxon>Mycobacteriales</taxon>
        <taxon>Mycobacteriaceae</taxon>
        <taxon>Mycobacterium</taxon>
    </lineage>
</organism>
<dbReference type="InterPro" id="IPR025241">
    <property type="entry name" value="DUF4190"/>
</dbReference>
<dbReference type="EMBL" id="PPEA01000172">
    <property type="protein sequence ID" value="PQM48563.1"/>
    <property type="molecule type" value="Genomic_DNA"/>
</dbReference>
<evidence type="ECO:0000256" key="1">
    <source>
        <dbReference type="SAM" id="Phobius"/>
    </source>
</evidence>
<keyword evidence="1" id="KW-0472">Membrane</keyword>